<dbReference type="SUPFAM" id="SSF51445">
    <property type="entry name" value="(Trans)glycosidases"/>
    <property type="match status" value="1"/>
</dbReference>
<evidence type="ECO:0000313" key="2">
    <source>
        <dbReference type="Proteomes" id="UP001500827"/>
    </source>
</evidence>
<gene>
    <name evidence="1" type="ORF">GCM10022276_24280</name>
</gene>
<comment type="caution">
    <text evidence="1">The sequence shown here is derived from an EMBL/GenBank/DDBJ whole genome shotgun (WGS) entry which is preliminary data.</text>
</comment>
<proteinExistence type="predicted"/>
<dbReference type="InterPro" id="IPR017853">
    <property type="entry name" value="GH"/>
</dbReference>
<keyword evidence="2" id="KW-1185">Reference proteome</keyword>
<name>A0ABP7LSY5_9SPHN</name>
<evidence type="ECO:0000313" key="1">
    <source>
        <dbReference type="EMBL" id="GAA3904815.1"/>
    </source>
</evidence>
<accession>A0ABP7LSY5</accession>
<protein>
    <submittedName>
        <fullName evidence="1">Beta-glucosidase</fullName>
    </submittedName>
</protein>
<dbReference type="Proteomes" id="UP001500827">
    <property type="component" value="Unassembled WGS sequence"/>
</dbReference>
<reference evidence="2" key="1">
    <citation type="journal article" date="2019" name="Int. J. Syst. Evol. Microbiol.">
        <title>The Global Catalogue of Microorganisms (GCM) 10K type strain sequencing project: providing services to taxonomists for standard genome sequencing and annotation.</title>
        <authorList>
            <consortium name="The Broad Institute Genomics Platform"/>
            <consortium name="The Broad Institute Genome Sequencing Center for Infectious Disease"/>
            <person name="Wu L."/>
            <person name="Ma J."/>
        </authorList>
    </citation>
    <scope>NUCLEOTIDE SEQUENCE [LARGE SCALE GENOMIC DNA]</scope>
    <source>
        <strain evidence="2">JCM 17543</strain>
    </source>
</reference>
<dbReference type="Gene3D" id="3.20.20.80">
    <property type="entry name" value="Glycosidases"/>
    <property type="match status" value="1"/>
</dbReference>
<sequence>MLETASSSGAAIFPTFFMAGFECSTFVWKDGQRKDYVVATGHDRHLKRDLAAAMDLGIGVVREAVRWPSVDLGGGRYDWFTVKAVQDSATERKITPIWDLCHYGFPDDCDPLTDDCRKRFVDYCRAVAQFVTSSADGPYFFTPINEITFFSAAASDLGWMYPFAKGREAELKRALCRMSIEGAKAIREVDAGARMVHVDPMIQAVPPADRPDLADEAEQEERREDFEAFDILSGRCLPELGGSPEILDIIGVNVYHYSQVQLGADKKREILGPHDPRRKPLSELLQMMWSRYQRPMIIGETSGYQDNRADWLRMTMEESFRAINAGVELHGVCLYPFVDVPDWWSQEWAKIGIYDVADKSSFERVPCAPYIEELRHWQKRLDQPGKVDPEGYAQRWGRVELDEVRKYASEWAAETRPRENVDA</sequence>
<dbReference type="RefSeq" id="WP_344699964.1">
    <property type="nucleotide sequence ID" value="NZ_BAABBM010000001.1"/>
</dbReference>
<organism evidence="1 2">
    <name type="scientific">Sphingomonas limnosediminicola</name>
    <dbReference type="NCBI Taxonomy" id="940133"/>
    <lineage>
        <taxon>Bacteria</taxon>
        <taxon>Pseudomonadati</taxon>
        <taxon>Pseudomonadota</taxon>
        <taxon>Alphaproteobacteria</taxon>
        <taxon>Sphingomonadales</taxon>
        <taxon>Sphingomonadaceae</taxon>
        <taxon>Sphingomonas</taxon>
    </lineage>
</organism>
<dbReference type="EMBL" id="BAABBM010000001">
    <property type="protein sequence ID" value="GAA3904815.1"/>
    <property type="molecule type" value="Genomic_DNA"/>
</dbReference>